<protein>
    <recommendedName>
        <fullName evidence="2">NADH-quinone oxidoreductase subunit J</fullName>
        <ecNumber evidence="2">7.1.1.-</ecNumber>
    </recommendedName>
</protein>
<keyword evidence="2" id="KW-0812">Transmembrane</keyword>
<dbReference type="Gene3D" id="1.20.120.1200">
    <property type="entry name" value="NADH-ubiquinone/plastoquinone oxidoreductase chain 6, subunit NuoJ"/>
    <property type="match status" value="2"/>
</dbReference>
<dbReference type="AlphaFoldDB" id="A0A8E6B411"/>
<keyword evidence="2" id="KW-0874">Quinone</keyword>
<keyword evidence="2" id="KW-1003">Cell membrane</keyword>
<dbReference type="EC" id="7.1.1.-" evidence="2"/>
<feature type="transmembrane region" description="Helical" evidence="2">
    <location>
        <begin position="71"/>
        <end position="90"/>
    </location>
</feature>
<comment type="caution">
    <text evidence="2">Lacks conserved residue(s) required for the propagation of feature annotation.</text>
</comment>
<feature type="transmembrane region" description="Helical" evidence="2">
    <location>
        <begin position="97"/>
        <end position="119"/>
    </location>
</feature>
<dbReference type="PANTHER" id="PTHR33269:SF17">
    <property type="entry name" value="NADH-UBIQUINONE OXIDOREDUCTASE CHAIN 6"/>
    <property type="match status" value="1"/>
</dbReference>
<dbReference type="Proteomes" id="UP000676194">
    <property type="component" value="Chromosome"/>
</dbReference>
<comment type="catalytic activity">
    <reaction evidence="2">
        <text>a quinone + NADH + 5 H(+)(in) = a quinol + NAD(+) + 4 H(+)(out)</text>
        <dbReference type="Rhea" id="RHEA:57888"/>
        <dbReference type="ChEBI" id="CHEBI:15378"/>
        <dbReference type="ChEBI" id="CHEBI:24646"/>
        <dbReference type="ChEBI" id="CHEBI:57540"/>
        <dbReference type="ChEBI" id="CHEBI:57945"/>
        <dbReference type="ChEBI" id="CHEBI:132124"/>
    </reaction>
</comment>
<name>A0A8E6B411_9BACT</name>
<dbReference type="InterPro" id="IPR001457">
    <property type="entry name" value="NADH_UbQ/plastoQ_OxRdtase_su6"/>
</dbReference>
<evidence type="ECO:0000313" key="4">
    <source>
        <dbReference type="Proteomes" id="UP000676194"/>
    </source>
</evidence>
<feature type="transmembrane region" description="Helical" evidence="2">
    <location>
        <begin position="38"/>
        <end position="59"/>
    </location>
</feature>
<accession>A0A8E6B411</accession>
<dbReference type="InterPro" id="IPR042106">
    <property type="entry name" value="Nuo/plastoQ_OxRdtase_6_NuoJ"/>
</dbReference>
<keyword evidence="3" id="KW-0560">Oxidoreductase</keyword>
<comment type="function">
    <text evidence="2">NDH-1 shuttles electrons from NADH, via FMN and iron-sulfur (Fe-S) centers, to quinones in the respiratory chain. Couples the redox reaction to proton translocation (for every two electrons transferred, four hydrogen ions are translocated across the cytoplasmic membrane), and thus conserves the redox energy in a proton gradient.</text>
</comment>
<keyword evidence="2" id="KW-0472">Membrane</keyword>
<sequence>MLFAEIYTGNPMNWGVVVPVVFGFVTIWLMLPSPQRKPIVWPAICGIAALVGVAIYLSQGIGHGIDDVVENLLFTSFSTLAVSFAGLMIAQRNPARAAICFALVVLSVCGLFLLLAAPFLMAASIIIYAGAIIVTFLFVLMLSQQHGMTDANDRSREPFLASLVGFVFLGTLLVGLQRVYSEKGIDAPINMCNHFAEADALDENFKNPGFVESFLQSIISVKERLALSMPVQDKDKKEYLAPADAVTKIESAIINLRNEFSGKPNLGEVKANCREIANQLNYLKAVREGTLNPNTDVHTSANSVSKVVVTDPSHPASANRLPAANVAALGRSLFTDHLLAIELGGTLLLVATIGAIAIAGTRQERAKV</sequence>
<dbReference type="GO" id="GO:0016491">
    <property type="term" value="F:oxidoreductase activity"/>
    <property type="evidence" value="ECO:0007669"/>
    <property type="project" value="UniProtKB-KW"/>
</dbReference>
<feature type="transmembrane region" description="Helical" evidence="2">
    <location>
        <begin position="338"/>
        <end position="359"/>
    </location>
</feature>
<keyword evidence="2" id="KW-0520">NAD</keyword>
<dbReference type="EMBL" id="CP074694">
    <property type="protein sequence ID" value="QVL31543.1"/>
    <property type="molecule type" value="Genomic_DNA"/>
</dbReference>
<reference evidence="3" key="1">
    <citation type="submission" date="2021-05" db="EMBL/GenBank/DDBJ databases">
        <title>Complete genome sequence of the cellulolytic planctomycete Telmatocola sphagniphila SP2T and characterization of the first cellulase from planctomycetes.</title>
        <authorList>
            <person name="Rakitin A.L."/>
            <person name="Beletsky A.V."/>
            <person name="Naumoff D.G."/>
            <person name="Kulichevskaya I.S."/>
            <person name="Mardanov A.V."/>
            <person name="Ravin N.V."/>
            <person name="Dedysh S.N."/>
        </authorList>
    </citation>
    <scope>NUCLEOTIDE SEQUENCE</scope>
    <source>
        <strain evidence="3">SP2T</strain>
    </source>
</reference>
<gene>
    <name evidence="3" type="ORF">KIH39_22275</name>
</gene>
<feature type="transmembrane region" description="Helical" evidence="2">
    <location>
        <begin position="125"/>
        <end position="143"/>
    </location>
</feature>
<keyword evidence="4" id="KW-1185">Reference proteome</keyword>
<dbReference type="GO" id="GO:0005886">
    <property type="term" value="C:plasma membrane"/>
    <property type="evidence" value="ECO:0007669"/>
    <property type="project" value="UniProtKB-SubCell"/>
</dbReference>
<dbReference type="GO" id="GO:0048038">
    <property type="term" value="F:quinone binding"/>
    <property type="evidence" value="ECO:0007669"/>
    <property type="project" value="UniProtKB-UniRule"/>
</dbReference>
<proteinExistence type="inferred from homology"/>
<dbReference type="GO" id="GO:0008137">
    <property type="term" value="F:NADH dehydrogenase (ubiquinone) activity"/>
    <property type="evidence" value="ECO:0007669"/>
    <property type="project" value="UniProtKB-UniRule"/>
</dbReference>
<dbReference type="Pfam" id="PF00499">
    <property type="entry name" value="Oxidored_q3"/>
    <property type="match status" value="1"/>
</dbReference>
<keyword evidence="2" id="KW-1133">Transmembrane helix</keyword>
<evidence type="ECO:0000256" key="2">
    <source>
        <dbReference type="RuleBase" id="RU004429"/>
    </source>
</evidence>
<organism evidence="3 4">
    <name type="scientific">Telmatocola sphagniphila</name>
    <dbReference type="NCBI Taxonomy" id="1123043"/>
    <lineage>
        <taxon>Bacteria</taxon>
        <taxon>Pseudomonadati</taxon>
        <taxon>Planctomycetota</taxon>
        <taxon>Planctomycetia</taxon>
        <taxon>Gemmatales</taxon>
        <taxon>Gemmataceae</taxon>
    </lineage>
</organism>
<feature type="transmembrane region" description="Helical" evidence="2">
    <location>
        <begin position="159"/>
        <end position="180"/>
    </location>
</feature>
<feature type="transmembrane region" description="Helical" evidence="2">
    <location>
        <begin position="12"/>
        <end position="31"/>
    </location>
</feature>
<comment type="subcellular location">
    <subcellularLocation>
        <location evidence="2">Cell membrane</location>
        <topology evidence="2">Multi-pass membrane protein</topology>
    </subcellularLocation>
</comment>
<evidence type="ECO:0000313" key="3">
    <source>
        <dbReference type="EMBL" id="QVL31543.1"/>
    </source>
</evidence>
<dbReference type="RefSeq" id="WP_213495531.1">
    <property type="nucleotide sequence ID" value="NZ_CP074694.1"/>
</dbReference>
<dbReference type="PANTHER" id="PTHR33269">
    <property type="entry name" value="NADH-UBIQUINONE OXIDOREDUCTASE CHAIN 6"/>
    <property type="match status" value="1"/>
</dbReference>
<dbReference type="KEGG" id="tsph:KIH39_22275"/>
<comment type="similarity">
    <text evidence="1 2">Belongs to the complex I subunit 6 family.</text>
</comment>
<evidence type="ECO:0000256" key="1">
    <source>
        <dbReference type="ARBA" id="ARBA00005698"/>
    </source>
</evidence>